<reference evidence="5" key="1">
    <citation type="submission" date="2021-03" db="EMBL/GenBank/DDBJ databases">
        <authorList>
            <person name="Bekaert M."/>
        </authorList>
    </citation>
    <scope>NUCLEOTIDE SEQUENCE</scope>
</reference>
<dbReference type="GO" id="GO:0015074">
    <property type="term" value="P:DNA integration"/>
    <property type="evidence" value="ECO:0007669"/>
    <property type="project" value="InterPro"/>
</dbReference>
<keyword evidence="3" id="KW-1133">Transmembrane helix</keyword>
<feature type="domain" description="Integrase catalytic" evidence="4">
    <location>
        <begin position="865"/>
        <end position="1043"/>
    </location>
</feature>
<evidence type="ECO:0000256" key="1">
    <source>
        <dbReference type="SAM" id="Coils"/>
    </source>
</evidence>
<accession>A0A8S3QQU1</accession>
<dbReference type="OrthoDB" id="6116533at2759"/>
<gene>
    <name evidence="5" type="ORF">MEDL_13688</name>
</gene>
<dbReference type="SUPFAM" id="SSF57997">
    <property type="entry name" value="Tropomyosin"/>
    <property type="match status" value="2"/>
</dbReference>
<keyword evidence="3" id="KW-0472">Membrane</keyword>
<proteinExistence type="predicted"/>
<sequence>MTTRAEQRKRQKNNPPTDDLEINQDNEISSDEDSSTISQPQSQDRTRDMSNHPDEKFFGRASEVFTCKGILPAVVLVIAVGFYIRNVENHYEHKFAELMQYENYLEKLKTLSEKVPSFDNRLSELKERLKPTNERIDNMQREINTANGNLKNVEMKIHSILATSSKLEVDLPIQQQKFTDITENLQKTDTDISNILKNIDSFSNETNDIKSKLKTAFQNQTSLSGLLDKTTAKAEYVNTTVSVVHKVLTEINKHLPTLENMNKSVSLIMSSYDLLLLIQRSLEENKVRLHILEVGVNKTESRLNDLKESSVSVGKGVSLAVEQQTNIEEEIKLFNENLTRLKQDMSNTGENMKNSLTKLAEDLQTSEGKILDKTSQLNTAISTTEDKIGSMVDKVDDYSGKLGHFKISVDFLSSNVSKMKPSVDYADSKVRELEIVVTDLQSQNTGLFQPINVCVVLAFILIAALFYMTYYRYDNDGTHQRTESHSTPPFMPQQILAFVKFQFHRLQMQLSQKIFTIKHQKASSILDRIQRVPVLDNKVCVLSFYYETMNLHKQLVQSALETSRRGNNIEIIQHLVRKHEDIPNIPGARYIFVFVDFNTRNVILETKEDLGDKKITTVEAAQKIGADVFVTYMKDEESNQLHPGNLFNQKLSAFTSHPVLKELGNKQRCFSVYETFNNTQKESIKLNLQQAFPNFEREKITPDIVCRLSTHEMEILGVSSRADMMKLRTECVKYGTSAPNKINSECGPPKFDIPKSVLKSVLENGFKISDISKLLSVSESTIYRRMSQFGLSKMNFTQIDDSDLDLTLGQIIKEFPLCGETLLQQMLLLKGIRVQRWRLRECMHRLDTAGVQARRTGRLHRRVYNVMGPNHLWHIDTNHKLVRWRFVIVGGIDGFSRLITFLKCTDNNTSRTVLDCFFSGVAKYGIPNKVRSDKGLENVSVANYMLIQKGPNSMVTGKSTHNQRIERLWRDVYEGVLSYFYNLFYFMEDEGYLDPLKLTNLAALHFVFMDEINRKLQFWAEAWAGHRLRTVNSSPLSLWTSGQLQNAVGITEGEANLQDYGIEGYVDQNDVEEGERPIFGPLAHMISDQCRLDLTQQLIRSNTNFGIDYYLESPYNRKAPSYNRKAPSYNRKAPSYNRKAPSYNRKPPSYNRKAPSYNRKAPSYNRKPPSYNRKPPSYNRKPPSYNKKAIKKTHKTAMAILGILIFNLSLYTKVATLQSSTQSLLAKVNQLETESNVKISNLVRKTESCTVSRKIIKRNEERMTVASKKISELILSVGSIRNDFETKMKEVLSKKKSELDSVVKKLETVITDQDIIIGTIKEEMNTVKRSFEQCLTLKDDLNGNAERLRNVNMQIEKFNKDSSFLQQENNRFSQKMHDNYKELIQLKNFTQNYVFDNDANVNSFYKMIKKDVKTIYQNVSTIDARLSTECMMSANLKVLVETVQQKEILKIGVKVDKTDQSVGYVIKEVKTHGEEITKIPDRLHMLNKTTEILSTDIEDKWVLVQRTTVALVITVLSICGGLLYSRKHKIDDIEKKIRYLTENKDKPSLQYESLSIVEQIKRRQPEELENKFCVISFSQETHNKHRRITRPSVEGRLRIKKMDEADFVVTNDKSVLKIPHCKVILVFVDHNQKDVILETPGEDEEDIKLLTVQACRKMGADVFVIYVGDEGSESLMAGCLYNPQLTTVAEHFELKQLEQRNRVITCHEKFTITQREKVAQAIA</sequence>
<dbReference type="PANTHER" id="PTHR46791">
    <property type="entry name" value="EXPRESSED PROTEIN"/>
    <property type="match status" value="1"/>
</dbReference>
<feature type="compositionally biased region" description="Basic and acidic residues" evidence="2">
    <location>
        <begin position="44"/>
        <end position="54"/>
    </location>
</feature>
<dbReference type="GO" id="GO:0003676">
    <property type="term" value="F:nucleic acid binding"/>
    <property type="evidence" value="ECO:0007669"/>
    <property type="project" value="InterPro"/>
</dbReference>
<feature type="region of interest" description="Disordered" evidence="2">
    <location>
        <begin position="1"/>
        <end position="54"/>
    </location>
</feature>
<dbReference type="Gene3D" id="3.30.420.10">
    <property type="entry name" value="Ribonuclease H-like superfamily/Ribonuclease H"/>
    <property type="match status" value="1"/>
</dbReference>
<evidence type="ECO:0000313" key="5">
    <source>
        <dbReference type="EMBL" id="CAG2198939.1"/>
    </source>
</evidence>
<name>A0A8S3QQU1_MYTED</name>
<dbReference type="EMBL" id="CAJPWZ010000704">
    <property type="protein sequence ID" value="CAG2198939.1"/>
    <property type="molecule type" value="Genomic_DNA"/>
</dbReference>
<feature type="compositionally biased region" description="Acidic residues" evidence="2">
    <location>
        <begin position="18"/>
        <end position="34"/>
    </location>
</feature>
<dbReference type="Proteomes" id="UP000683360">
    <property type="component" value="Unassembled WGS sequence"/>
</dbReference>
<feature type="coiled-coil region" evidence="1">
    <location>
        <begin position="108"/>
        <end position="156"/>
    </location>
</feature>
<dbReference type="SUPFAM" id="SSF53098">
    <property type="entry name" value="Ribonuclease H-like"/>
    <property type="match status" value="1"/>
</dbReference>
<dbReference type="PANTHER" id="PTHR46791:SF5">
    <property type="entry name" value="CLR5 DOMAIN-CONTAINING PROTEIN-RELATED"/>
    <property type="match status" value="1"/>
</dbReference>
<keyword evidence="6" id="KW-1185">Reference proteome</keyword>
<organism evidence="5 6">
    <name type="scientific">Mytilus edulis</name>
    <name type="common">Blue mussel</name>
    <dbReference type="NCBI Taxonomy" id="6550"/>
    <lineage>
        <taxon>Eukaryota</taxon>
        <taxon>Metazoa</taxon>
        <taxon>Spiralia</taxon>
        <taxon>Lophotrochozoa</taxon>
        <taxon>Mollusca</taxon>
        <taxon>Bivalvia</taxon>
        <taxon>Autobranchia</taxon>
        <taxon>Pteriomorphia</taxon>
        <taxon>Mytilida</taxon>
        <taxon>Mytiloidea</taxon>
        <taxon>Mytilidae</taxon>
        <taxon>Mytilinae</taxon>
        <taxon>Mytilus</taxon>
    </lineage>
</organism>
<evidence type="ECO:0000256" key="2">
    <source>
        <dbReference type="SAM" id="MobiDB-lite"/>
    </source>
</evidence>
<comment type="caution">
    <text evidence="5">The sequence shown here is derived from an EMBL/GenBank/DDBJ whole genome shotgun (WGS) entry which is preliminary data.</text>
</comment>
<dbReference type="InterPro" id="IPR036397">
    <property type="entry name" value="RNaseH_sf"/>
</dbReference>
<dbReference type="InterPro" id="IPR012337">
    <property type="entry name" value="RNaseH-like_sf"/>
</dbReference>
<dbReference type="Pfam" id="PF24764">
    <property type="entry name" value="rva_4"/>
    <property type="match status" value="1"/>
</dbReference>
<feature type="region of interest" description="Disordered" evidence="2">
    <location>
        <begin position="1120"/>
        <end position="1185"/>
    </location>
</feature>
<evidence type="ECO:0000313" key="6">
    <source>
        <dbReference type="Proteomes" id="UP000683360"/>
    </source>
</evidence>
<dbReference type="InterPro" id="IPR058913">
    <property type="entry name" value="Integrase_dom_put"/>
</dbReference>
<dbReference type="PROSITE" id="PS50994">
    <property type="entry name" value="INTEGRASE"/>
    <property type="match status" value="1"/>
</dbReference>
<protein>
    <recommendedName>
        <fullName evidence="4">Integrase catalytic domain-containing protein</fullName>
    </recommendedName>
</protein>
<evidence type="ECO:0000259" key="4">
    <source>
        <dbReference type="PROSITE" id="PS50994"/>
    </source>
</evidence>
<feature type="transmembrane region" description="Helical" evidence="3">
    <location>
        <begin position="447"/>
        <end position="471"/>
    </location>
</feature>
<keyword evidence="1" id="KW-0175">Coiled coil</keyword>
<keyword evidence="3" id="KW-0812">Transmembrane</keyword>
<evidence type="ECO:0000256" key="3">
    <source>
        <dbReference type="SAM" id="Phobius"/>
    </source>
</evidence>
<dbReference type="Gene3D" id="1.10.287.1490">
    <property type="match status" value="1"/>
</dbReference>
<dbReference type="InterPro" id="IPR001584">
    <property type="entry name" value="Integrase_cat-core"/>
</dbReference>